<keyword evidence="3" id="KW-0053">Apoptosis</keyword>
<feature type="domain" description="DED" evidence="9">
    <location>
        <begin position="11"/>
        <end position="87"/>
    </location>
</feature>
<comment type="similarity">
    <text evidence="1 8">Belongs to the peptidase C14A family.</text>
</comment>
<dbReference type="SMART" id="SM00031">
    <property type="entry name" value="DED"/>
    <property type="match status" value="1"/>
</dbReference>
<protein>
    <submittedName>
        <fullName evidence="12">Uncharacterized protein</fullName>
    </submittedName>
</protein>
<evidence type="ECO:0000256" key="6">
    <source>
        <dbReference type="ARBA" id="ARBA00022807"/>
    </source>
</evidence>
<keyword evidence="2" id="KW-0645">Protease</keyword>
<sequence length="475" mass="53325">MTPGNSTTKREYRKLIGWLSDSIIKAKLDEMKFFLGVPAGKNEKIQTPLEFFQYMEGEGQLGQNNFDTLIDIMETIGRIDLVQRIKKFQEISKETEAPITVELAPQTFTSPPGNLSLNLQSLSPGHDDQSIQSISPGASESIAEEMIRPELSEKVFTPPPFQQAEESCGSQNRQTFVLTSNYENKSGGSMKQDHPKESKDILKRYKMDSNPRGIFLIISNSDFSFALEKNGLTINDRDGTIKDVERLDKTFTGLQFDIKKYHDLDAESMEKCLEYFATLDHTYYDCFACCIMTHGTESTLVGTDGDEIQLTNVLGKFESVKSLIGKPKLFFFQACRGKPAKKPYFTKDSAPGGYGGASTWDDNMFGKRYTPPLGSDYFIGYATPPNHDAWLSKDGSWYITALCESLNKYSATDDIHHIATYTNDLVAQYSHGAGIPQIPNPTYTLRKQLYFFPENIDTVVRTVAPKKKSKEPAES</sequence>
<dbReference type="CDD" id="cd00032">
    <property type="entry name" value="CASc"/>
    <property type="match status" value="1"/>
</dbReference>
<dbReference type="GO" id="GO:0005737">
    <property type="term" value="C:cytoplasm"/>
    <property type="evidence" value="ECO:0007669"/>
    <property type="project" value="UniProtKB-ARBA"/>
</dbReference>
<evidence type="ECO:0000259" key="10">
    <source>
        <dbReference type="PROSITE" id="PS50207"/>
    </source>
</evidence>
<dbReference type="Pfam" id="PF01335">
    <property type="entry name" value="DED"/>
    <property type="match status" value="1"/>
</dbReference>
<evidence type="ECO:0000259" key="11">
    <source>
        <dbReference type="PROSITE" id="PS50208"/>
    </source>
</evidence>
<dbReference type="InterPro" id="IPR033139">
    <property type="entry name" value="Caspase_cys_AS"/>
</dbReference>
<dbReference type="OrthoDB" id="5951217at2759"/>
<keyword evidence="4" id="KW-0677">Repeat</keyword>
<dbReference type="AlphaFoldDB" id="A0A7M5X6P8"/>
<dbReference type="EnsemblMetazoa" id="CLYHEMT018697.1">
    <property type="protein sequence ID" value="CLYHEMP018697.1"/>
    <property type="gene ID" value="CLYHEMG018697"/>
</dbReference>
<dbReference type="GO" id="GO:0042981">
    <property type="term" value="P:regulation of apoptotic process"/>
    <property type="evidence" value="ECO:0007669"/>
    <property type="project" value="InterPro"/>
</dbReference>
<keyword evidence="5" id="KW-0378">Hydrolase</keyword>
<dbReference type="PROSITE" id="PS01121">
    <property type="entry name" value="CASPASE_HIS"/>
    <property type="match status" value="1"/>
</dbReference>
<keyword evidence="13" id="KW-1185">Reference proteome</keyword>
<dbReference type="PRINTS" id="PR00376">
    <property type="entry name" value="IL1BCENZYME"/>
</dbReference>
<dbReference type="SUPFAM" id="SSF52129">
    <property type="entry name" value="Caspase-like"/>
    <property type="match status" value="1"/>
</dbReference>
<dbReference type="InterPro" id="IPR029030">
    <property type="entry name" value="Caspase-like_dom_sf"/>
</dbReference>
<evidence type="ECO:0000256" key="5">
    <source>
        <dbReference type="ARBA" id="ARBA00022801"/>
    </source>
</evidence>
<organism evidence="12 13">
    <name type="scientific">Clytia hemisphaerica</name>
    <dbReference type="NCBI Taxonomy" id="252671"/>
    <lineage>
        <taxon>Eukaryota</taxon>
        <taxon>Metazoa</taxon>
        <taxon>Cnidaria</taxon>
        <taxon>Hydrozoa</taxon>
        <taxon>Hydroidolina</taxon>
        <taxon>Leptothecata</taxon>
        <taxon>Obeliida</taxon>
        <taxon>Clytiidae</taxon>
        <taxon>Clytia</taxon>
    </lineage>
</organism>
<reference evidence="12" key="1">
    <citation type="submission" date="2021-01" db="UniProtKB">
        <authorList>
            <consortium name="EnsemblMetazoa"/>
        </authorList>
    </citation>
    <scope>IDENTIFICATION</scope>
</reference>
<dbReference type="InterPro" id="IPR001875">
    <property type="entry name" value="DED_dom"/>
</dbReference>
<dbReference type="SMART" id="SM00115">
    <property type="entry name" value="CASc"/>
    <property type="match status" value="1"/>
</dbReference>
<feature type="domain" description="Caspase family p10" evidence="10">
    <location>
        <begin position="367"/>
        <end position="453"/>
    </location>
</feature>
<dbReference type="GeneID" id="136803311"/>
<dbReference type="GO" id="GO:0006508">
    <property type="term" value="P:proteolysis"/>
    <property type="evidence" value="ECO:0007669"/>
    <property type="project" value="UniProtKB-KW"/>
</dbReference>
<evidence type="ECO:0000259" key="9">
    <source>
        <dbReference type="PROSITE" id="PS50168"/>
    </source>
</evidence>
<dbReference type="Gene3D" id="1.10.533.10">
    <property type="entry name" value="Death Domain, Fas"/>
    <property type="match status" value="1"/>
</dbReference>
<evidence type="ECO:0000256" key="4">
    <source>
        <dbReference type="ARBA" id="ARBA00022737"/>
    </source>
</evidence>
<evidence type="ECO:0000256" key="1">
    <source>
        <dbReference type="ARBA" id="ARBA00010134"/>
    </source>
</evidence>
<keyword evidence="6" id="KW-0788">Thiol protease</keyword>
<dbReference type="InterPro" id="IPR016129">
    <property type="entry name" value="Caspase_his_AS"/>
</dbReference>
<dbReference type="RefSeq" id="XP_066916137.1">
    <property type="nucleotide sequence ID" value="XM_067060036.1"/>
</dbReference>
<evidence type="ECO:0000313" key="13">
    <source>
        <dbReference type="Proteomes" id="UP000594262"/>
    </source>
</evidence>
<dbReference type="GO" id="GO:0006915">
    <property type="term" value="P:apoptotic process"/>
    <property type="evidence" value="ECO:0007669"/>
    <property type="project" value="UniProtKB-KW"/>
</dbReference>
<dbReference type="PROSITE" id="PS50207">
    <property type="entry name" value="CASPASE_P10"/>
    <property type="match status" value="1"/>
</dbReference>
<dbReference type="SUPFAM" id="SSF47986">
    <property type="entry name" value="DEATH domain"/>
    <property type="match status" value="1"/>
</dbReference>
<evidence type="ECO:0000256" key="2">
    <source>
        <dbReference type="ARBA" id="ARBA00022670"/>
    </source>
</evidence>
<dbReference type="InterPro" id="IPR011029">
    <property type="entry name" value="DEATH-like_dom_sf"/>
</dbReference>
<evidence type="ECO:0000313" key="12">
    <source>
        <dbReference type="EnsemblMetazoa" id="CLYHEMP018697.1"/>
    </source>
</evidence>
<proteinExistence type="inferred from homology"/>
<dbReference type="PANTHER" id="PTHR48169:SF7">
    <property type="entry name" value="CASPASE 10"/>
    <property type="match status" value="1"/>
</dbReference>
<dbReference type="InterPro" id="IPR011600">
    <property type="entry name" value="Pept_C14_caspase"/>
</dbReference>
<evidence type="ECO:0000256" key="8">
    <source>
        <dbReference type="RuleBase" id="RU003971"/>
    </source>
</evidence>
<dbReference type="Proteomes" id="UP000594262">
    <property type="component" value="Unplaced"/>
</dbReference>
<dbReference type="PROSITE" id="PS50208">
    <property type="entry name" value="CASPASE_P20"/>
    <property type="match status" value="1"/>
</dbReference>
<dbReference type="GO" id="GO:0051604">
    <property type="term" value="P:protein maturation"/>
    <property type="evidence" value="ECO:0007669"/>
    <property type="project" value="UniProtKB-ARBA"/>
</dbReference>
<dbReference type="InterPro" id="IPR001309">
    <property type="entry name" value="Pept_C14_p20"/>
</dbReference>
<name>A0A7M5X6P8_9CNID</name>
<dbReference type="InterPro" id="IPR015917">
    <property type="entry name" value="Pept_C14A"/>
</dbReference>
<dbReference type="PROSITE" id="PS50168">
    <property type="entry name" value="DED"/>
    <property type="match status" value="1"/>
</dbReference>
<dbReference type="GO" id="GO:0004197">
    <property type="term" value="F:cysteine-type endopeptidase activity"/>
    <property type="evidence" value="ECO:0007669"/>
    <property type="project" value="InterPro"/>
</dbReference>
<accession>A0A7M5X6P8</accession>
<dbReference type="Pfam" id="PF00656">
    <property type="entry name" value="Peptidase_C14"/>
    <property type="match status" value="1"/>
</dbReference>
<evidence type="ECO:0000256" key="7">
    <source>
        <dbReference type="ARBA" id="ARBA00023145"/>
    </source>
</evidence>
<dbReference type="PANTHER" id="PTHR48169">
    <property type="entry name" value="DED DOMAIN-CONTAINING PROTEIN"/>
    <property type="match status" value="1"/>
</dbReference>
<keyword evidence="7" id="KW-0865">Zymogen</keyword>
<dbReference type="InterPro" id="IPR002138">
    <property type="entry name" value="Pept_C14_p10"/>
</dbReference>
<evidence type="ECO:0000256" key="3">
    <source>
        <dbReference type="ARBA" id="ARBA00022703"/>
    </source>
</evidence>
<dbReference type="Gene3D" id="3.40.50.1460">
    <property type="match status" value="1"/>
</dbReference>
<dbReference type="CDD" id="cd00045">
    <property type="entry name" value="DED"/>
    <property type="match status" value="1"/>
</dbReference>
<feature type="domain" description="Caspase family p20" evidence="11">
    <location>
        <begin position="211"/>
        <end position="339"/>
    </location>
</feature>
<dbReference type="PROSITE" id="PS01122">
    <property type="entry name" value="CASPASE_CYS"/>
    <property type="match status" value="1"/>
</dbReference>